<dbReference type="PROSITE" id="PS51194">
    <property type="entry name" value="HELICASE_CTER"/>
    <property type="match status" value="1"/>
</dbReference>
<dbReference type="InterPro" id="IPR011116">
    <property type="entry name" value="SecA_Wing/Scaffold"/>
</dbReference>
<dbReference type="CDD" id="cd17928">
    <property type="entry name" value="DEXDc_SecA"/>
    <property type="match status" value="1"/>
</dbReference>
<evidence type="ECO:0000256" key="5">
    <source>
        <dbReference type="ARBA" id="ARBA00022490"/>
    </source>
</evidence>
<dbReference type="Pfam" id="PF21090">
    <property type="entry name" value="P-loop_SecA"/>
    <property type="match status" value="2"/>
</dbReference>
<sequence>MLSLNDIRVRHLKKILKKVNRFQKTMANKSDLALQAQTSRFKQRLANGENLTDILPEAFATIREADRRILGKFPYDVQVLGGIVLHQGNIAEMKTGEGKTLTATMPVYLNALSGQGAMVVTTNSYLATRDAAELRHVYEWLGLTVGVGVLEDPDAKMKVAEKQAIYASDIIYTTNDGLGFDYLQDNLADRADKKFLREFNYAIIDEVDAVLLDAAQMPLIISGSPRVQSNLFNIADDFVATLTEDVDYELDEERKHVWLTKKGIREAKSFFNQKAFFTKANYLLVKHIQLALHAKSLYKINQDYVVDDGEIKLLDAKNGRILPSTKMQLGLHQAVEAKEHLKLTLQTRAMASITYQNLFRKFRKLAGMTGTGKHDEEEFIQTYNMSVVVIPTHQPIRRRDLRDKIYTTLPEKLYASMALVKACHEKQQPILLTTGSVELSEIYSQMLLKAGIAHNVLNAKNVAKEAEIIAEAGQLGAVTVATMMAGRGTDIKLGPGVAELGGLAVIGTERMTSKRIDLQLRGRSGRQGDPGFSQFFVSLEDDIVVERGLKRTRHYYKKHANDFDISKPKQLKRRRFRHVVDQAQLTEESQNREARLSTLEYDESGRIQREIVYQTRNDLLQDAQNFDDKIIAIADQAISHFLADNTNQSRQTLSRFILDHMNYNLKYSDPILQQMPIKTLKARMLEMVQVELDRKRHEVDSEEQLINFQRIALLKAIDTGWVDQVDHLQQLRATVMNRRFLQKNPIYEYQKEAVIAYDMMKQRIDLMVLKNMMLSTIELTDEGEIKVSFP</sequence>
<dbReference type="PANTHER" id="PTHR30612:SF0">
    <property type="entry name" value="CHLOROPLAST PROTEIN-TRANSPORTING ATPASE"/>
    <property type="match status" value="1"/>
</dbReference>
<dbReference type="PANTHER" id="PTHR30612">
    <property type="entry name" value="SECA INNER MEMBRANE COMPONENT OF SEC PROTEIN SECRETION SYSTEM"/>
    <property type="match status" value="1"/>
</dbReference>
<accession>A0ABT2NWD2</accession>
<dbReference type="NCBIfam" id="TIGR03714">
    <property type="entry name" value="secA2"/>
    <property type="match status" value="1"/>
</dbReference>
<evidence type="ECO:0000259" key="14">
    <source>
        <dbReference type="PROSITE" id="PS51194"/>
    </source>
</evidence>
<dbReference type="SMART" id="SM00958">
    <property type="entry name" value="SecA_PP_bind"/>
    <property type="match status" value="1"/>
</dbReference>
<comment type="catalytic activity">
    <reaction evidence="12">
        <text>ATP + H2O + cellular proteinSide 1 = ADP + phosphate + cellular proteinSide 2.</text>
        <dbReference type="EC" id="7.4.2.8"/>
    </reaction>
</comment>
<evidence type="ECO:0000256" key="10">
    <source>
        <dbReference type="ARBA" id="ARBA00023010"/>
    </source>
</evidence>
<evidence type="ECO:0000259" key="15">
    <source>
        <dbReference type="PROSITE" id="PS51196"/>
    </source>
</evidence>
<comment type="caution">
    <text evidence="16">The sequence shown here is derived from an EMBL/GenBank/DDBJ whole genome shotgun (WGS) entry which is preliminary data.</text>
</comment>
<dbReference type="PROSITE" id="PS51192">
    <property type="entry name" value="HELICASE_ATP_BIND_1"/>
    <property type="match status" value="1"/>
</dbReference>
<dbReference type="NCBIfam" id="NF006630">
    <property type="entry name" value="PRK09200.1"/>
    <property type="match status" value="1"/>
</dbReference>
<keyword evidence="3 12" id="KW-0813">Transport</keyword>
<keyword evidence="5 12" id="KW-0963">Cytoplasm</keyword>
<comment type="subcellular location">
    <subcellularLocation>
        <location evidence="12">Cell membrane</location>
        <topology evidence="12">Peripheral membrane protein</topology>
        <orientation evidence="12">Cytoplasmic side</orientation>
    </subcellularLocation>
    <subcellularLocation>
        <location evidence="12">Cytoplasm</location>
    </subcellularLocation>
    <subcellularLocation>
        <location evidence="1">Membrane</location>
        <topology evidence="1">Peripheral membrane protein</topology>
    </subcellularLocation>
    <text evidence="12">Distribution is 50-50.</text>
</comment>
<feature type="domain" description="Helicase C-terminal" evidence="14">
    <location>
        <begin position="400"/>
        <end position="571"/>
    </location>
</feature>
<dbReference type="Gene3D" id="3.90.1440.10">
    <property type="entry name" value="SecA, preprotein cross-linking domain"/>
    <property type="match status" value="1"/>
</dbReference>
<dbReference type="HAMAP" id="MF_01382">
    <property type="entry name" value="SecA"/>
    <property type="match status" value="1"/>
</dbReference>
<dbReference type="Gene3D" id="1.10.3060.10">
    <property type="entry name" value="Helical scaffold and wing domains of SecA"/>
    <property type="match status" value="1"/>
</dbReference>
<dbReference type="EMBL" id="QVOV01000008">
    <property type="protein sequence ID" value="MCT8389681.1"/>
    <property type="molecule type" value="Genomic_DNA"/>
</dbReference>
<keyword evidence="7 12" id="KW-0067">ATP-binding</keyword>
<gene>
    <name evidence="16" type="primary">secA2</name>
    <name evidence="12" type="synonym">secA</name>
    <name evidence="16" type="ORF">D0501_06305</name>
</gene>
<dbReference type="InterPro" id="IPR036670">
    <property type="entry name" value="SecA_X-link_sf"/>
</dbReference>
<feature type="domain" description="SecA family profile" evidence="15">
    <location>
        <begin position="1"/>
        <end position="568"/>
    </location>
</feature>
<dbReference type="Pfam" id="PF07516">
    <property type="entry name" value="SecA_SW"/>
    <property type="match status" value="1"/>
</dbReference>
<evidence type="ECO:0000256" key="4">
    <source>
        <dbReference type="ARBA" id="ARBA00022475"/>
    </source>
</evidence>
<keyword evidence="9 12" id="KW-1278">Translocase</keyword>
<keyword evidence="8 12" id="KW-0653">Protein transport</keyword>
<protein>
    <recommendedName>
        <fullName evidence="12">Protein translocase subunit SecA</fullName>
        <ecNumber evidence="12">7.4.2.8</ecNumber>
    </recommendedName>
</protein>
<evidence type="ECO:0000256" key="2">
    <source>
        <dbReference type="ARBA" id="ARBA00007650"/>
    </source>
</evidence>
<comment type="subunit">
    <text evidence="12">Monomer and homodimer. Part of the essential Sec protein translocation apparatus which comprises SecA, SecYEG and auxiliary proteins SecDF. Other proteins may also be involved.</text>
</comment>
<keyword evidence="10 12" id="KW-0811">Translocation</keyword>
<comment type="similarity">
    <text evidence="2 12">Belongs to the SecA family.</text>
</comment>
<name>A0ABT2NWD2_9LACO</name>
<evidence type="ECO:0000259" key="13">
    <source>
        <dbReference type="PROSITE" id="PS51192"/>
    </source>
</evidence>
<dbReference type="InterPro" id="IPR036266">
    <property type="entry name" value="SecA_Wing/Scaffold_sf"/>
</dbReference>
<dbReference type="Gene3D" id="3.40.50.300">
    <property type="entry name" value="P-loop containing nucleotide triphosphate hydrolases"/>
    <property type="match status" value="2"/>
</dbReference>
<dbReference type="EC" id="7.4.2.8" evidence="12"/>
<evidence type="ECO:0000256" key="12">
    <source>
        <dbReference type="HAMAP-Rule" id="MF_01382"/>
    </source>
</evidence>
<keyword evidence="4 12" id="KW-1003">Cell membrane</keyword>
<dbReference type="Pfam" id="PF01043">
    <property type="entry name" value="SecA_PP_bind"/>
    <property type="match status" value="1"/>
</dbReference>
<dbReference type="SUPFAM" id="SSF81767">
    <property type="entry name" value="Pre-protein crosslinking domain of SecA"/>
    <property type="match status" value="1"/>
</dbReference>
<dbReference type="InterPro" id="IPR044722">
    <property type="entry name" value="SecA_SF2_C"/>
</dbReference>
<dbReference type="InterPro" id="IPR027417">
    <property type="entry name" value="P-loop_NTPase"/>
</dbReference>
<evidence type="ECO:0000256" key="11">
    <source>
        <dbReference type="ARBA" id="ARBA00023136"/>
    </source>
</evidence>
<dbReference type="InterPro" id="IPR011115">
    <property type="entry name" value="SecA_DEAD"/>
</dbReference>
<dbReference type="CDD" id="cd18803">
    <property type="entry name" value="SF2_C_secA"/>
    <property type="match status" value="1"/>
</dbReference>
<keyword evidence="11 12" id="KW-0472">Membrane</keyword>
<dbReference type="SMART" id="SM00957">
    <property type="entry name" value="SecA_DEAD"/>
    <property type="match status" value="1"/>
</dbReference>
<dbReference type="InterPro" id="IPR011130">
    <property type="entry name" value="SecA_preprotein_X-link_dom"/>
</dbReference>
<dbReference type="SUPFAM" id="SSF81886">
    <property type="entry name" value="Helical scaffold and wing domains of SecA"/>
    <property type="match status" value="1"/>
</dbReference>
<evidence type="ECO:0000256" key="8">
    <source>
        <dbReference type="ARBA" id="ARBA00022927"/>
    </source>
</evidence>
<keyword evidence="6 12" id="KW-0547">Nucleotide-binding</keyword>
<evidence type="ECO:0000256" key="6">
    <source>
        <dbReference type="ARBA" id="ARBA00022741"/>
    </source>
</evidence>
<dbReference type="PROSITE" id="PS51196">
    <property type="entry name" value="SECA_MOTOR_DEAD"/>
    <property type="match status" value="1"/>
</dbReference>
<dbReference type="InterPro" id="IPR022490">
    <property type="entry name" value="SecA2"/>
</dbReference>
<evidence type="ECO:0000256" key="9">
    <source>
        <dbReference type="ARBA" id="ARBA00022967"/>
    </source>
</evidence>
<dbReference type="InterPro" id="IPR014018">
    <property type="entry name" value="SecA_motor_DEAD"/>
</dbReference>
<dbReference type="InterPro" id="IPR000185">
    <property type="entry name" value="SecA"/>
</dbReference>
<feature type="domain" description="Helicase ATP-binding" evidence="13">
    <location>
        <begin position="80"/>
        <end position="225"/>
    </location>
</feature>
<reference evidence="16 17" key="1">
    <citation type="submission" date="2018-08" db="EMBL/GenBank/DDBJ databases">
        <title>Draft genome sequences of Leuconostoc spp. and Weissella spp. with biocontrol potential.</title>
        <authorList>
            <person name="Lo R."/>
            <person name="Ho V.T.T."/>
            <person name="Turner M.S."/>
        </authorList>
    </citation>
    <scope>NUCLEOTIDE SEQUENCE [LARGE SCALE GENOMIC DNA]</scope>
    <source>
        <strain evidence="16 17">733</strain>
    </source>
</reference>
<feature type="binding site" evidence="12">
    <location>
        <position position="78"/>
    </location>
    <ligand>
        <name>ATP</name>
        <dbReference type="ChEBI" id="CHEBI:30616"/>
    </ligand>
</feature>
<dbReference type="SUPFAM" id="SSF52540">
    <property type="entry name" value="P-loop containing nucleoside triphosphate hydrolases"/>
    <property type="match status" value="2"/>
</dbReference>
<feature type="binding site" evidence="12">
    <location>
        <begin position="96"/>
        <end position="100"/>
    </location>
    <ligand>
        <name>ATP</name>
        <dbReference type="ChEBI" id="CHEBI:30616"/>
    </ligand>
</feature>
<evidence type="ECO:0000256" key="7">
    <source>
        <dbReference type="ARBA" id="ARBA00022840"/>
    </source>
</evidence>
<feature type="binding site" evidence="12">
    <location>
        <position position="490"/>
    </location>
    <ligand>
        <name>ATP</name>
        <dbReference type="ChEBI" id="CHEBI:30616"/>
    </ligand>
</feature>
<evidence type="ECO:0000313" key="17">
    <source>
        <dbReference type="Proteomes" id="UP001525857"/>
    </source>
</evidence>
<comment type="function">
    <text evidence="12">Part of the Sec protein translocase complex. Interacts with the SecYEG preprotein conducting channel. Has a central role in coupling the hydrolysis of ATP to the transfer of proteins into and across the cell membrane, serving as an ATP-driven molecular motor driving the stepwise translocation of polypeptide chains across the membrane.</text>
</comment>
<evidence type="ECO:0000256" key="1">
    <source>
        <dbReference type="ARBA" id="ARBA00004170"/>
    </source>
</evidence>
<dbReference type="Proteomes" id="UP001525857">
    <property type="component" value="Unassembled WGS sequence"/>
</dbReference>
<dbReference type="InterPro" id="IPR001650">
    <property type="entry name" value="Helicase_C-like"/>
</dbReference>
<dbReference type="PRINTS" id="PR00906">
    <property type="entry name" value="SECA"/>
</dbReference>
<keyword evidence="17" id="KW-1185">Reference proteome</keyword>
<dbReference type="InterPro" id="IPR014001">
    <property type="entry name" value="Helicase_ATP-bd"/>
</dbReference>
<organism evidence="16 17">
    <name type="scientific">Leuconostoc holzapfelii</name>
    <dbReference type="NCBI Taxonomy" id="434464"/>
    <lineage>
        <taxon>Bacteria</taxon>
        <taxon>Bacillati</taxon>
        <taxon>Bacillota</taxon>
        <taxon>Bacilli</taxon>
        <taxon>Lactobacillales</taxon>
        <taxon>Lactobacillaceae</taxon>
        <taxon>Leuconostoc</taxon>
    </lineage>
</organism>
<dbReference type="Pfam" id="PF07517">
    <property type="entry name" value="SecA_DEAD"/>
    <property type="match status" value="1"/>
</dbReference>
<proteinExistence type="inferred from homology"/>
<evidence type="ECO:0000313" key="16">
    <source>
        <dbReference type="EMBL" id="MCT8389681.1"/>
    </source>
</evidence>
<evidence type="ECO:0000256" key="3">
    <source>
        <dbReference type="ARBA" id="ARBA00022448"/>
    </source>
</evidence>